<dbReference type="InterPro" id="IPR031314">
    <property type="entry name" value="DNK_dom"/>
</dbReference>
<evidence type="ECO:0000256" key="2">
    <source>
        <dbReference type="PIRSR" id="PIRSR000705-3"/>
    </source>
</evidence>
<accession>A0A918RSX3</accession>
<dbReference type="GO" id="GO:0019136">
    <property type="term" value="F:deoxynucleoside kinase activity"/>
    <property type="evidence" value="ECO:0007669"/>
    <property type="project" value="InterPro"/>
</dbReference>
<dbReference type="InterPro" id="IPR050566">
    <property type="entry name" value="Deoxyribonucleoside_kinase"/>
</dbReference>
<feature type="domain" description="Deoxynucleoside kinase" evidence="3">
    <location>
        <begin position="25"/>
        <end position="216"/>
    </location>
</feature>
<dbReference type="SUPFAM" id="SSF52540">
    <property type="entry name" value="P-loop containing nucleoside triphosphate hydrolases"/>
    <property type="match status" value="1"/>
</dbReference>
<evidence type="ECO:0000313" key="5">
    <source>
        <dbReference type="Proteomes" id="UP000614811"/>
    </source>
</evidence>
<evidence type="ECO:0000313" key="4">
    <source>
        <dbReference type="EMBL" id="GHA08584.1"/>
    </source>
</evidence>
<dbReference type="CDD" id="cd01673">
    <property type="entry name" value="dNK"/>
    <property type="match status" value="1"/>
</dbReference>
<dbReference type="Proteomes" id="UP000614811">
    <property type="component" value="Unassembled WGS sequence"/>
</dbReference>
<keyword evidence="2" id="KW-0067">ATP-binding</keyword>
<name>A0A918RSX3_9GAMM</name>
<protein>
    <submittedName>
        <fullName evidence="4">Deoxyguanosine kinase/deoxyadenosine kinase</fullName>
    </submittedName>
</protein>
<dbReference type="Gene3D" id="3.40.50.300">
    <property type="entry name" value="P-loop containing nucleotide triphosphate hydrolases"/>
    <property type="match status" value="1"/>
</dbReference>
<keyword evidence="2" id="KW-0547">Nucleotide-binding</keyword>
<dbReference type="PANTHER" id="PTHR10513">
    <property type="entry name" value="DEOXYNUCLEOSIDE KINASE"/>
    <property type="match status" value="1"/>
</dbReference>
<comment type="caution">
    <text evidence="4">The sequence shown here is derived from an EMBL/GenBank/DDBJ whole genome shotgun (WGS) entry which is preliminary data.</text>
</comment>
<dbReference type="PANTHER" id="PTHR10513:SF46">
    <property type="entry name" value="DEOXYGUANOSINE KINASE"/>
    <property type="match status" value="1"/>
</dbReference>
<dbReference type="PIRSF" id="PIRSF000705">
    <property type="entry name" value="DNK"/>
    <property type="match status" value="1"/>
</dbReference>
<feature type="binding site" evidence="2">
    <location>
        <begin position="155"/>
        <end position="159"/>
    </location>
    <ligand>
        <name>ATP</name>
        <dbReference type="ChEBI" id="CHEBI:30616"/>
    </ligand>
</feature>
<dbReference type="RefSeq" id="WP_189400000.1">
    <property type="nucleotide sequence ID" value="NZ_BMXA01000002.1"/>
</dbReference>
<feature type="binding site" evidence="2">
    <location>
        <begin position="29"/>
        <end position="37"/>
    </location>
    <ligand>
        <name>ATP</name>
        <dbReference type="ChEBI" id="CHEBI:30616"/>
    </ligand>
</feature>
<dbReference type="EMBL" id="BMXA01000002">
    <property type="protein sequence ID" value="GHA08584.1"/>
    <property type="molecule type" value="Genomic_DNA"/>
</dbReference>
<sequence length="230" mass="26428">MKLSESQSNSADSVEVSAATASKYLVIEGPIGVGKSSLCRKLATTFDSPLLLEKPAENPFLARFYKSPKRYALPTQLFFLFQRVRQLSNLKQEDMFSPGRVADFMLDKDPIFAQMTLDDDEFRLYQQVFNNLAIDQPEPDLMVYLQAPVNVLQERIRKRGIKYEQDIDANYLQRLSDAYTTYFHRYSKTPLLIVNAADINPIENEAHYQALLQHIDRIDAGKHFFNPLVP</sequence>
<dbReference type="InterPro" id="IPR027417">
    <property type="entry name" value="P-loop_NTPase"/>
</dbReference>
<dbReference type="GO" id="GO:0005524">
    <property type="term" value="F:ATP binding"/>
    <property type="evidence" value="ECO:0007669"/>
    <property type="project" value="UniProtKB-KW"/>
</dbReference>
<dbReference type="AlphaFoldDB" id="A0A918RSX3"/>
<proteinExistence type="predicted"/>
<dbReference type="InterPro" id="IPR002624">
    <property type="entry name" value="DCK/DGK"/>
</dbReference>
<organism evidence="4 5">
    <name type="scientific">Arenicella chitinivorans</name>
    <dbReference type="NCBI Taxonomy" id="1329800"/>
    <lineage>
        <taxon>Bacteria</taxon>
        <taxon>Pseudomonadati</taxon>
        <taxon>Pseudomonadota</taxon>
        <taxon>Gammaproteobacteria</taxon>
        <taxon>Arenicellales</taxon>
        <taxon>Arenicellaceae</taxon>
        <taxon>Arenicella</taxon>
    </lineage>
</organism>
<dbReference type="GO" id="GO:0005737">
    <property type="term" value="C:cytoplasm"/>
    <property type="evidence" value="ECO:0007669"/>
    <property type="project" value="TreeGrafter"/>
</dbReference>
<dbReference type="Pfam" id="PF01712">
    <property type="entry name" value="dNK"/>
    <property type="match status" value="1"/>
</dbReference>
<evidence type="ECO:0000259" key="3">
    <source>
        <dbReference type="Pfam" id="PF01712"/>
    </source>
</evidence>
<reference evidence="4" key="1">
    <citation type="journal article" date="2014" name="Int. J. Syst. Evol. Microbiol.">
        <title>Complete genome sequence of Corynebacterium casei LMG S-19264T (=DSM 44701T), isolated from a smear-ripened cheese.</title>
        <authorList>
            <consortium name="US DOE Joint Genome Institute (JGI-PGF)"/>
            <person name="Walter F."/>
            <person name="Albersmeier A."/>
            <person name="Kalinowski J."/>
            <person name="Ruckert C."/>
        </authorList>
    </citation>
    <scope>NUCLEOTIDE SEQUENCE</scope>
    <source>
        <strain evidence="4">KCTC 12711</strain>
    </source>
</reference>
<keyword evidence="5" id="KW-1185">Reference proteome</keyword>
<keyword evidence="4" id="KW-0808">Transferase</keyword>
<feature type="active site" description="Proton acceptor" evidence="1">
    <location>
        <position position="103"/>
    </location>
</feature>
<gene>
    <name evidence="4" type="ORF">GCM10008090_18050</name>
</gene>
<reference evidence="4" key="2">
    <citation type="submission" date="2020-09" db="EMBL/GenBank/DDBJ databases">
        <authorList>
            <person name="Sun Q."/>
            <person name="Kim S."/>
        </authorList>
    </citation>
    <scope>NUCLEOTIDE SEQUENCE</scope>
    <source>
        <strain evidence="4">KCTC 12711</strain>
    </source>
</reference>
<evidence type="ECO:0000256" key="1">
    <source>
        <dbReference type="PIRSR" id="PIRSR000705-1"/>
    </source>
</evidence>
<keyword evidence="4" id="KW-0418">Kinase</keyword>